<dbReference type="GO" id="GO:0043066">
    <property type="term" value="P:negative regulation of apoptotic process"/>
    <property type="evidence" value="ECO:0007669"/>
    <property type="project" value="TreeGrafter"/>
</dbReference>
<dbReference type="GO" id="GO:0043027">
    <property type="term" value="F:cysteine-type endopeptidase inhibitor activity involved in apoptotic process"/>
    <property type="evidence" value="ECO:0007669"/>
    <property type="project" value="TreeGrafter"/>
</dbReference>
<dbReference type="GO" id="GO:0005737">
    <property type="term" value="C:cytoplasm"/>
    <property type="evidence" value="ECO:0007669"/>
    <property type="project" value="TreeGrafter"/>
</dbReference>
<gene>
    <name evidence="1" type="ORF">HOLleu_29538</name>
</gene>
<dbReference type="PROSITE" id="PS50143">
    <property type="entry name" value="BIR_REPEAT_2"/>
    <property type="match status" value="2"/>
</dbReference>
<dbReference type="OrthoDB" id="774873at2759"/>
<accession>A0A9Q1BNP8</accession>
<reference evidence="1" key="1">
    <citation type="submission" date="2021-10" db="EMBL/GenBank/DDBJ databases">
        <title>Tropical sea cucumber genome reveals ecological adaptation and Cuvierian tubules defense mechanism.</title>
        <authorList>
            <person name="Chen T."/>
        </authorList>
    </citation>
    <scope>NUCLEOTIDE SEQUENCE</scope>
    <source>
        <strain evidence="1">Nanhai2018</strain>
        <tissue evidence="1">Muscle</tissue>
    </source>
</reference>
<keyword evidence="2" id="KW-1185">Reference proteome</keyword>
<dbReference type="AlphaFoldDB" id="A0A9Q1BNP8"/>
<name>A0A9Q1BNP8_HOLLE</name>
<organism evidence="1 2">
    <name type="scientific">Holothuria leucospilota</name>
    <name type="common">Black long sea cucumber</name>
    <name type="synonym">Mertensiothuria leucospilota</name>
    <dbReference type="NCBI Taxonomy" id="206669"/>
    <lineage>
        <taxon>Eukaryota</taxon>
        <taxon>Metazoa</taxon>
        <taxon>Echinodermata</taxon>
        <taxon>Eleutherozoa</taxon>
        <taxon>Echinozoa</taxon>
        <taxon>Holothuroidea</taxon>
        <taxon>Aspidochirotacea</taxon>
        <taxon>Aspidochirotida</taxon>
        <taxon>Holothuriidae</taxon>
        <taxon>Holothuria</taxon>
    </lineage>
</organism>
<dbReference type="PROSITE" id="PS01282">
    <property type="entry name" value="BIR_REPEAT_1"/>
    <property type="match status" value="2"/>
</dbReference>
<dbReference type="Pfam" id="PF00653">
    <property type="entry name" value="BIR"/>
    <property type="match status" value="2"/>
</dbReference>
<proteinExistence type="predicted"/>
<dbReference type="SMART" id="SM00238">
    <property type="entry name" value="BIR"/>
    <property type="match status" value="2"/>
</dbReference>
<dbReference type="Proteomes" id="UP001152320">
    <property type="component" value="Chromosome 14"/>
</dbReference>
<comment type="caution">
    <text evidence="1">The sequence shown here is derived from an EMBL/GenBank/DDBJ whole genome shotgun (WGS) entry which is preliminary data.</text>
</comment>
<dbReference type="InterPro" id="IPR001370">
    <property type="entry name" value="BIR_rpt"/>
</dbReference>
<evidence type="ECO:0000313" key="2">
    <source>
        <dbReference type="Proteomes" id="UP001152320"/>
    </source>
</evidence>
<dbReference type="InterPro" id="IPR050784">
    <property type="entry name" value="IAP"/>
</dbReference>
<dbReference type="PANTHER" id="PTHR10044">
    <property type="entry name" value="INHIBITOR OF APOPTOSIS"/>
    <property type="match status" value="1"/>
</dbReference>
<dbReference type="EMBL" id="JAIZAY010000014">
    <property type="protein sequence ID" value="KAJ8029980.1"/>
    <property type="molecule type" value="Genomic_DNA"/>
</dbReference>
<dbReference type="Gene3D" id="1.10.1170.10">
    <property type="entry name" value="Inhibitor Of Apoptosis Protein (2mihbC-IAP-1), Chain A"/>
    <property type="match status" value="2"/>
</dbReference>
<sequence length="234" mass="26760">MMNSEGERLKTYRKLGWPEWAPVHPRDLAAAGLYYTGQGDKVACFSCKGCINNWESGDDPIIEHRRLFPKCLFIAEKLSNSSRVPELHATDSMPSVLPEYSIHRPPPPDLLVPSKLGVPAAGRLIHPLDLVTSNGPTPDVIRTCQYPKYSMENQRFDSYKRWPHVHLKPSLLARAGFFYSGKGDQVTCFYCGGTLQNWKREDDPWVEHARLFRGCEWLRQQKGPFFIEHVMKTS</sequence>
<dbReference type="SUPFAM" id="SSF57924">
    <property type="entry name" value="Inhibitor of apoptosis (IAP) repeat"/>
    <property type="match status" value="2"/>
</dbReference>
<dbReference type="GO" id="GO:0005634">
    <property type="term" value="C:nucleus"/>
    <property type="evidence" value="ECO:0007669"/>
    <property type="project" value="TreeGrafter"/>
</dbReference>
<dbReference type="CDD" id="cd00022">
    <property type="entry name" value="BIR"/>
    <property type="match status" value="2"/>
</dbReference>
<dbReference type="PANTHER" id="PTHR10044:SF139">
    <property type="entry name" value="DEATH-ASSOCIATED INHIBITOR OF APOPTOSIS 2"/>
    <property type="match status" value="1"/>
</dbReference>
<protein>
    <submittedName>
        <fullName evidence="1">Baculoviral IAP repeat-containing protein 7-B</fullName>
    </submittedName>
</protein>
<dbReference type="GO" id="GO:0051726">
    <property type="term" value="P:regulation of cell cycle"/>
    <property type="evidence" value="ECO:0007669"/>
    <property type="project" value="TreeGrafter"/>
</dbReference>
<evidence type="ECO:0000313" key="1">
    <source>
        <dbReference type="EMBL" id="KAJ8029980.1"/>
    </source>
</evidence>